<evidence type="ECO:0000313" key="3">
    <source>
        <dbReference type="Proteomes" id="UP000735302"/>
    </source>
</evidence>
<reference evidence="2 3" key="1">
    <citation type="journal article" date="2021" name="Elife">
        <title>Chloroplast acquisition without the gene transfer in kleptoplastic sea slugs, Plakobranchus ocellatus.</title>
        <authorList>
            <person name="Maeda T."/>
            <person name="Takahashi S."/>
            <person name="Yoshida T."/>
            <person name="Shimamura S."/>
            <person name="Takaki Y."/>
            <person name="Nagai Y."/>
            <person name="Toyoda A."/>
            <person name="Suzuki Y."/>
            <person name="Arimoto A."/>
            <person name="Ishii H."/>
            <person name="Satoh N."/>
            <person name="Nishiyama T."/>
            <person name="Hasebe M."/>
            <person name="Maruyama T."/>
            <person name="Minagawa J."/>
            <person name="Obokata J."/>
            <person name="Shigenobu S."/>
        </authorList>
    </citation>
    <scope>NUCLEOTIDE SEQUENCE [LARGE SCALE GENOMIC DNA]</scope>
</reference>
<keyword evidence="3" id="KW-1185">Reference proteome</keyword>
<organism evidence="2 3">
    <name type="scientific">Plakobranchus ocellatus</name>
    <dbReference type="NCBI Taxonomy" id="259542"/>
    <lineage>
        <taxon>Eukaryota</taxon>
        <taxon>Metazoa</taxon>
        <taxon>Spiralia</taxon>
        <taxon>Lophotrochozoa</taxon>
        <taxon>Mollusca</taxon>
        <taxon>Gastropoda</taxon>
        <taxon>Heterobranchia</taxon>
        <taxon>Euthyneura</taxon>
        <taxon>Panpulmonata</taxon>
        <taxon>Sacoglossa</taxon>
        <taxon>Placobranchoidea</taxon>
        <taxon>Plakobranchidae</taxon>
        <taxon>Plakobranchus</taxon>
    </lineage>
</organism>
<gene>
    <name evidence="2" type="ORF">PoB_007352100</name>
</gene>
<feature type="region of interest" description="Disordered" evidence="1">
    <location>
        <begin position="214"/>
        <end position="253"/>
    </location>
</feature>
<dbReference type="AlphaFoldDB" id="A0AAV4DSE1"/>
<dbReference type="Proteomes" id="UP000735302">
    <property type="component" value="Unassembled WGS sequence"/>
</dbReference>
<proteinExistence type="predicted"/>
<comment type="caution">
    <text evidence="2">The sequence shown here is derived from an EMBL/GenBank/DDBJ whole genome shotgun (WGS) entry which is preliminary data.</text>
</comment>
<dbReference type="EMBL" id="BLXT01008249">
    <property type="protein sequence ID" value="GFO47016.1"/>
    <property type="molecule type" value="Genomic_DNA"/>
</dbReference>
<name>A0AAV4DSE1_9GAST</name>
<feature type="compositionally biased region" description="Low complexity" evidence="1">
    <location>
        <begin position="215"/>
        <end position="238"/>
    </location>
</feature>
<evidence type="ECO:0000313" key="2">
    <source>
        <dbReference type="EMBL" id="GFO47016.1"/>
    </source>
</evidence>
<evidence type="ECO:0000256" key="1">
    <source>
        <dbReference type="SAM" id="MobiDB-lite"/>
    </source>
</evidence>
<sequence length="253" mass="27591">MKVTGHLKEPVLDPCPNRDDLQTLVDDTCAPAQCTRPRGGTDPGVDCCHFWNLKSQAVRPHSGYKCSSIPFPGHSVQMQETHNDMGQWLYALNYRDHDRHYESPVTDIRALRQTTVVPVMNGAPVAGAGIPVVPSNPGGVSEVTFPMTQSTLGQPDVTTACCVPVVPCQQGYQNLTPGIKRGALRCQQPPQPGRPHVQLGQKRLDPCVDNSDCIQKQQQQMQPSAAPQQYMMPPANQQGPGLPAAFPQNQQVE</sequence>
<protein>
    <submittedName>
        <fullName evidence="2">Uncharacterized protein</fullName>
    </submittedName>
</protein>
<accession>A0AAV4DSE1</accession>